<sequence>MRFSESMRFPHPVLAPWSDDLEGGHFEVAFTVSEDTETGALNLYHEIELTQPDIKSLLMDEKAEIGFFVRCNDTYFSDLRHMSWPKGRNDFAAGKLLNNVSLRPCIWLKDDLENWSPEYVHHEFEVPINLPRSEIIAIGEEFVISVGKSKLSPLESIFELDSSKDIEEGKLEVILDRDRITILTAPETHEVIRVLRERTDGSPVVMNSVYLPAVMDVLDGIKEGGEQYEGKRWYQPFMAKCDSKGIDPASHGSMLERAQTLLEFPTSKLAKVMEETT</sequence>
<gene>
    <name evidence="1" type="ORF">DES49_2677</name>
</gene>
<dbReference type="EMBL" id="SOAX01000007">
    <property type="protein sequence ID" value="TDT37719.1"/>
    <property type="molecule type" value="Genomic_DNA"/>
</dbReference>
<organism evidence="1 2">
    <name type="scientific">Halospina denitrificans</name>
    <dbReference type="NCBI Taxonomy" id="332522"/>
    <lineage>
        <taxon>Bacteria</taxon>
        <taxon>Pseudomonadati</taxon>
        <taxon>Pseudomonadota</taxon>
        <taxon>Gammaproteobacteria</taxon>
        <taxon>Halospina</taxon>
    </lineage>
</organism>
<evidence type="ECO:0000313" key="1">
    <source>
        <dbReference type="EMBL" id="TDT37719.1"/>
    </source>
</evidence>
<dbReference type="RefSeq" id="WP_133736917.1">
    <property type="nucleotide sequence ID" value="NZ_SOAX01000007.1"/>
</dbReference>
<reference evidence="1 2" key="1">
    <citation type="submission" date="2019-03" db="EMBL/GenBank/DDBJ databases">
        <title>Genomic Encyclopedia of Type Strains, Phase IV (KMG-IV): sequencing the most valuable type-strain genomes for metagenomic binning, comparative biology and taxonomic classification.</title>
        <authorList>
            <person name="Goeker M."/>
        </authorList>
    </citation>
    <scope>NUCLEOTIDE SEQUENCE [LARGE SCALE GENOMIC DNA]</scope>
    <source>
        <strain evidence="1 2">DSM 15505</strain>
    </source>
</reference>
<accession>A0A4R7JM05</accession>
<proteinExistence type="predicted"/>
<evidence type="ECO:0000313" key="2">
    <source>
        <dbReference type="Proteomes" id="UP000295830"/>
    </source>
</evidence>
<protein>
    <submittedName>
        <fullName evidence="1">Uncharacterized protein</fullName>
    </submittedName>
</protein>
<dbReference type="AlphaFoldDB" id="A0A4R7JM05"/>
<keyword evidence="2" id="KW-1185">Reference proteome</keyword>
<name>A0A4R7JM05_9GAMM</name>
<dbReference type="OrthoDB" id="8455441at2"/>
<dbReference type="Proteomes" id="UP000295830">
    <property type="component" value="Unassembled WGS sequence"/>
</dbReference>
<comment type="caution">
    <text evidence="1">The sequence shown here is derived from an EMBL/GenBank/DDBJ whole genome shotgun (WGS) entry which is preliminary data.</text>
</comment>